<dbReference type="PANTHER" id="PTHR43792">
    <property type="entry name" value="GNAT FAMILY, PUTATIVE (AFU_ORTHOLOGUE AFUA_3G00765)-RELATED-RELATED"/>
    <property type="match status" value="1"/>
</dbReference>
<name>A0A1R1QBR4_9BACI</name>
<dbReference type="EMBL" id="MTJL01000041">
    <property type="protein sequence ID" value="OMI00406.1"/>
    <property type="molecule type" value="Genomic_DNA"/>
</dbReference>
<dbReference type="InterPro" id="IPR000182">
    <property type="entry name" value="GNAT_dom"/>
</dbReference>
<dbReference type="Proteomes" id="UP000187367">
    <property type="component" value="Unassembled WGS sequence"/>
</dbReference>
<dbReference type="Pfam" id="PF13302">
    <property type="entry name" value="Acetyltransf_3"/>
    <property type="match status" value="1"/>
</dbReference>
<organism evidence="2 3">
    <name type="scientific">Bacillus swezeyi</name>
    <dbReference type="NCBI Taxonomy" id="1925020"/>
    <lineage>
        <taxon>Bacteria</taxon>
        <taxon>Bacillati</taxon>
        <taxon>Bacillota</taxon>
        <taxon>Bacilli</taxon>
        <taxon>Bacillales</taxon>
        <taxon>Bacillaceae</taxon>
        <taxon>Bacillus</taxon>
    </lineage>
</organism>
<proteinExistence type="predicted"/>
<dbReference type="OrthoDB" id="9798081at2"/>
<keyword evidence="3" id="KW-1185">Reference proteome</keyword>
<dbReference type="GO" id="GO:0016747">
    <property type="term" value="F:acyltransferase activity, transferring groups other than amino-acyl groups"/>
    <property type="evidence" value="ECO:0007669"/>
    <property type="project" value="InterPro"/>
</dbReference>
<sequence length="176" mass="20265">MKDYFLQTKRIGFSIWSKEDLNLAEALWGDPDVTRYISAEGELTAEEVKDRLLMEINQYQEHGVQYFPIFEAEENVFIGCCGLRPYDFKSGIYEIGCHLIHTMWGKGYAGEAARAMIDYAFKEIKANKLFAGHHPENSASQKFLEKLGFHYTHDEFYQPTGLQHPSYVLKQQPPGS</sequence>
<feature type="domain" description="N-acetyltransferase" evidence="1">
    <location>
        <begin position="11"/>
        <end position="174"/>
    </location>
</feature>
<dbReference type="Gene3D" id="3.40.630.30">
    <property type="match status" value="1"/>
</dbReference>
<dbReference type="InterPro" id="IPR016181">
    <property type="entry name" value="Acyl_CoA_acyltransferase"/>
</dbReference>
<evidence type="ECO:0000259" key="1">
    <source>
        <dbReference type="PROSITE" id="PS51186"/>
    </source>
</evidence>
<reference evidence="2 3" key="1">
    <citation type="submission" date="2017-01" db="EMBL/GenBank/DDBJ databases">
        <title>Bacillus phylogenomics.</title>
        <authorList>
            <person name="Dunlap C."/>
        </authorList>
    </citation>
    <scope>NUCLEOTIDE SEQUENCE [LARGE SCALE GENOMIC DNA]</scope>
    <source>
        <strain evidence="2 3">NRRL B-41282</strain>
    </source>
</reference>
<comment type="caution">
    <text evidence="2">The sequence shown here is derived from an EMBL/GenBank/DDBJ whole genome shotgun (WGS) entry which is preliminary data.</text>
</comment>
<evidence type="ECO:0000313" key="3">
    <source>
        <dbReference type="Proteomes" id="UP000187367"/>
    </source>
</evidence>
<protein>
    <submittedName>
        <fullName evidence="2">GNAT family N-acetyltransferase</fullName>
    </submittedName>
</protein>
<dbReference type="PANTHER" id="PTHR43792:SF1">
    <property type="entry name" value="N-ACETYLTRANSFERASE DOMAIN-CONTAINING PROTEIN"/>
    <property type="match status" value="1"/>
</dbReference>
<dbReference type="RefSeq" id="WP_076762146.1">
    <property type="nucleotide sequence ID" value="NZ_JARMMK010000003.1"/>
</dbReference>
<evidence type="ECO:0000313" key="2">
    <source>
        <dbReference type="EMBL" id="OMI00406.1"/>
    </source>
</evidence>
<accession>A0A1R1QBR4</accession>
<accession>A0A1R1RSE3</accession>
<dbReference type="PROSITE" id="PS51186">
    <property type="entry name" value="GNAT"/>
    <property type="match status" value="1"/>
</dbReference>
<dbReference type="InterPro" id="IPR051531">
    <property type="entry name" value="N-acetyltransferase"/>
</dbReference>
<dbReference type="AlphaFoldDB" id="A0A1R1QBR4"/>
<dbReference type="SUPFAM" id="SSF55729">
    <property type="entry name" value="Acyl-CoA N-acyltransferases (Nat)"/>
    <property type="match status" value="1"/>
</dbReference>
<gene>
    <name evidence="2" type="ORF">BW143_18640</name>
</gene>